<sequence length="132" mass="15068">MLIVYYSMTGNCRRFVNSSGIADEYETIELKKDNIDDAIDEPFLLVTPTINFGEVPPMVQRFLQKNHSQLIGVASSGNRNWGGNYAKAGDRISEDYHVPLIMKFELHGNEQSRKEFKEKVGALDESIRREKV</sequence>
<dbReference type="Proteomes" id="UP000763505">
    <property type="component" value="Unassembled WGS sequence"/>
</dbReference>
<dbReference type="InterPro" id="IPR004465">
    <property type="entry name" value="RNR_NrdI"/>
</dbReference>
<evidence type="ECO:0000256" key="3">
    <source>
        <dbReference type="HAMAP-Rule" id="MF_00128"/>
    </source>
</evidence>
<dbReference type="RefSeq" id="WP_091474737.1">
    <property type="nucleotide sequence ID" value="NZ_FOIT01000003.1"/>
</dbReference>
<reference evidence="5 6" key="1">
    <citation type="submission" date="2016-10" db="EMBL/GenBank/DDBJ databases">
        <authorList>
            <person name="Varghese N."/>
            <person name="Submissions S."/>
        </authorList>
    </citation>
    <scope>NUCLEOTIDE SEQUENCE [LARGE SCALE GENOMIC DNA]</scope>
    <source>
        <strain evidence="5 6">IBRC-M10081</strain>
    </source>
</reference>
<dbReference type="InterPro" id="IPR020852">
    <property type="entry name" value="RNR_Ib_NrdI_bac"/>
</dbReference>
<dbReference type="EMBL" id="DYYI01000039">
    <property type="protein sequence ID" value="HJE19478.1"/>
    <property type="molecule type" value="Genomic_DNA"/>
</dbReference>
<organism evidence="5 6">
    <name type="scientific">Aliicoccus persicus</name>
    <dbReference type="NCBI Taxonomy" id="930138"/>
    <lineage>
        <taxon>Bacteria</taxon>
        <taxon>Bacillati</taxon>
        <taxon>Bacillota</taxon>
        <taxon>Bacilli</taxon>
        <taxon>Bacillales</taxon>
        <taxon>Staphylococcaceae</taxon>
        <taxon>Aliicoccus</taxon>
    </lineage>
</organism>
<dbReference type="Proteomes" id="UP000243605">
    <property type="component" value="Unassembled WGS sequence"/>
</dbReference>
<dbReference type="EMBL" id="FOIT01000003">
    <property type="protein sequence ID" value="SEW00107.1"/>
    <property type="molecule type" value="Genomic_DNA"/>
</dbReference>
<gene>
    <name evidence="3 4" type="primary">nrdI</name>
    <name evidence="4" type="ORF">K8V35_03890</name>
    <name evidence="5" type="ORF">SAMN05192557_1150</name>
</gene>
<keyword evidence="6" id="KW-1185">Reference proteome</keyword>
<dbReference type="InterPro" id="IPR029039">
    <property type="entry name" value="Flavoprotein-like_sf"/>
</dbReference>
<dbReference type="PANTHER" id="PTHR37297">
    <property type="entry name" value="PROTEIN NRDI"/>
    <property type="match status" value="1"/>
</dbReference>
<protein>
    <recommendedName>
        <fullName evidence="3">Protein NrdI</fullName>
    </recommendedName>
</protein>
<evidence type="ECO:0000313" key="6">
    <source>
        <dbReference type="Proteomes" id="UP000243605"/>
    </source>
</evidence>
<dbReference type="PANTHER" id="PTHR37297:SF1">
    <property type="entry name" value="PROTEIN NRDI"/>
    <property type="match status" value="1"/>
</dbReference>
<reference evidence="4" key="3">
    <citation type="submission" date="2021-09" db="EMBL/GenBank/DDBJ databases">
        <authorList>
            <person name="Gilroy R."/>
        </authorList>
    </citation>
    <scope>NUCLEOTIDE SEQUENCE</scope>
    <source>
        <strain evidence="4">6019</strain>
    </source>
</reference>
<comment type="similarity">
    <text evidence="2 3">Belongs to the NrdI family.</text>
</comment>
<dbReference type="AlphaFoldDB" id="A0A662Z506"/>
<evidence type="ECO:0000313" key="5">
    <source>
        <dbReference type="EMBL" id="SEW00107.1"/>
    </source>
</evidence>
<dbReference type="PIRSF" id="PIRSF005087">
    <property type="entry name" value="NrdI"/>
    <property type="match status" value="1"/>
</dbReference>
<dbReference type="NCBIfam" id="TIGR00333">
    <property type="entry name" value="nrdI"/>
    <property type="match status" value="1"/>
</dbReference>
<name>A0A662Z506_9STAP</name>
<dbReference type="HAMAP" id="MF_00128">
    <property type="entry name" value="NrdI"/>
    <property type="match status" value="1"/>
</dbReference>
<evidence type="ECO:0000256" key="1">
    <source>
        <dbReference type="ARBA" id="ARBA00003999"/>
    </source>
</evidence>
<accession>A0A662Z506</accession>
<dbReference type="OrthoDB" id="350535at2"/>
<dbReference type="GO" id="GO:0010181">
    <property type="term" value="F:FMN binding"/>
    <property type="evidence" value="ECO:0007669"/>
    <property type="project" value="InterPro"/>
</dbReference>
<dbReference type="Gene3D" id="3.40.50.360">
    <property type="match status" value="1"/>
</dbReference>
<evidence type="ECO:0000313" key="4">
    <source>
        <dbReference type="EMBL" id="HJE19478.1"/>
    </source>
</evidence>
<dbReference type="Pfam" id="PF07972">
    <property type="entry name" value="Flavodoxin_NdrI"/>
    <property type="match status" value="1"/>
</dbReference>
<comment type="function">
    <text evidence="1 3">Probably involved in ribonucleotide reductase function.</text>
</comment>
<reference evidence="4" key="2">
    <citation type="journal article" date="2021" name="PeerJ">
        <title>Extensive microbial diversity within the chicken gut microbiome revealed by metagenomics and culture.</title>
        <authorList>
            <person name="Gilroy R."/>
            <person name="Ravi A."/>
            <person name="Getino M."/>
            <person name="Pursley I."/>
            <person name="Horton D.L."/>
            <person name="Alikhan N.F."/>
            <person name="Baker D."/>
            <person name="Gharbi K."/>
            <person name="Hall N."/>
            <person name="Watson M."/>
            <person name="Adriaenssens E.M."/>
            <person name="Foster-Nyarko E."/>
            <person name="Jarju S."/>
            <person name="Secka A."/>
            <person name="Antonio M."/>
            <person name="Oren A."/>
            <person name="Chaudhuri R.R."/>
            <person name="La Ragione R."/>
            <person name="Hildebrand F."/>
            <person name="Pallen M.J."/>
        </authorList>
    </citation>
    <scope>NUCLEOTIDE SEQUENCE</scope>
    <source>
        <strain evidence="4">6019</strain>
    </source>
</reference>
<dbReference type="SUPFAM" id="SSF52218">
    <property type="entry name" value="Flavoproteins"/>
    <property type="match status" value="1"/>
</dbReference>
<proteinExistence type="inferred from homology"/>
<evidence type="ECO:0000256" key="2">
    <source>
        <dbReference type="ARBA" id="ARBA00009942"/>
    </source>
</evidence>